<keyword evidence="5" id="KW-0539">Nucleus</keyword>
<comment type="similarity">
    <text evidence="2">Belongs to the UTP6 family.</text>
</comment>
<dbReference type="SUPFAM" id="SSF48452">
    <property type="entry name" value="TPR-like"/>
    <property type="match status" value="1"/>
</dbReference>
<dbReference type="Gene3D" id="1.25.40.10">
    <property type="entry name" value="Tetratricopeptide repeat domain"/>
    <property type="match status" value="1"/>
</dbReference>
<keyword evidence="4" id="KW-0677">Repeat</keyword>
<proteinExistence type="inferred from homology"/>
<comment type="subcellular location">
    <subcellularLocation>
        <location evidence="1">Nucleus</location>
        <location evidence="1">Nucleolus</location>
    </subcellularLocation>
</comment>
<accession>A0ABQ0M315</accession>
<dbReference type="EMBL" id="DF849506">
    <property type="protein sequence ID" value="GAT57755.1"/>
    <property type="molecule type" value="Genomic_DNA"/>
</dbReference>
<keyword evidence="8" id="KW-1185">Reference proteome</keyword>
<feature type="domain" description="U3 small nucleolar RNA-associated protein 6 N-terminal" evidence="6">
    <location>
        <begin position="9"/>
        <end position="91"/>
    </location>
</feature>
<organism evidence="7 8">
    <name type="scientific">Mycena chlorophos</name>
    <name type="common">Agaric fungus</name>
    <name type="synonym">Agaricus chlorophos</name>
    <dbReference type="NCBI Taxonomy" id="658473"/>
    <lineage>
        <taxon>Eukaryota</taxon>
        <taxon>Fungi</taxon>
        <taxon>Dikarya</taxon>
        <taxon>Basidiomycota</taxon>
        <taxon>Agaricomycotina</taxon>
        <taxon>Agaricomycetes</taxon>
        <taxon>Agaricomycetidae</taxon>
        <taxon>Agaricales</taxon>
        <taxon>Marasmiineae</taxon>
        <taxon>Mycenaceae</taxon>
        <taxon>Mycena</taxon>
    </lineage>
</organism>
<dbReference type="InterPro" id="IPR055347">
    <property type="entry name" value="UTP6_N"/>
</dbReference>
<evidence type="ECO:0000256" key="2">
    <source>
        <dbReference type="ARBA" id="ARBA00010734"/>
    </source>
</evidence>
<evidence type="ECO:0000256" key="5">
    <source>
        <dbReference type="ARBA" id="ARBA00023242"/>
    </source>
</evidence>
<evidence type="ECO:0000256" key="3">
    <source>
        <dbReference type="ARBA" id="ARBA00022552"/>
    </source>
</evidence>
<gene>
    <name evidence="7" type="ORF">MCHLO_14264</name>
</gene>
<name>A0ABQ0M315_MYCCL</name>
<evidence type="ECO:0000259" key="6">
    <source>
        <dbReference type="Pfam" id="PF08640"/>
    </source>
</evidence>
<evidence type="ECO:0000313" key="7">
    <source>
        <dbReference type="EMBL" id="GAT57755.1"/>
    </source>
</evidence>
<reference evidence="7" key="1">
    <citation type="submission" date="2014-09" db="EMBL/GenBank/DDBJ databases">
        <title>Genome sequence of the luminous mushroom Mycena chlorophos for searching fungal bioluminescence genes.</title>
        <authorList>
            <person name="Tanaka Y."/>
            <person name="Kasuga D."/>
            <person name="Oba Y."/>
            <person name="Hase S."/>
            <person name="Sato K."/>
            <person name="Oba Y."/>
            <person name="Sakakibara Y."/>
        </authorList>
    </citation>
    <scope>NUCLEOTIDE SEQUENCE</scope>
</reference>
<dbReference type="InterPro" id="IPR013949">
    <property type="entry name" value="Utp6"/>
</dbReference>
<sequence length="355" mass="40160">MERVHFQQEQMLDELKDLVEKGIFTKQETKQILKKRTEFEAALVRRVAKKTDFLRYVSYEMSLEQLRRKRIQRLKIVSTPATISDHSLVRRQFQIFERALKRFKADVDLWLEYISVAKREGASTLVGRVVARAIQMHPDNASLYVIAAQHEIENGSPSAARTLLQRGLRINADSIPLWTEYVRLEVAFMESLRRRWDVLGLDPKGKGKGTEEDEARAQVMAGGIVKEVIGQAVMSSELFEGLIAVVKDEPGLVDAVYARLGECPDTRAAKVVALRAIEGRTGLALVDAVQHANQSMKARCELAGGEEEAILEYTDFCRRAREMVSDPALREYLDASARRVAENSKPRTEYAADLL</sequence>
<dbReference type="PANTHER" id="PTHR23271:SF1">
    <property type="entry name" value="U3 SMALL NUCLEOLAR RNA-ASSOCIATED PROTEIN 6 HOMOLOG"/>
    <property type="match status" value="1"/>
</dbReference>
<evidence type="ECO:0000256" key="1">
    <source>
        <dbReference type="ARBA" id="ARBA00004604"/>
    </source>
</evidence>
<dbReference type="PANTHER" id="PTHR23271">
    <property type="entry name" value="HEPATOCELLULAR CARCINOMA-ASSOCIATED ANTIGEN 66"/>
    <property type="match status" value="1"/>
</dbReference>
<keyword evidence="3" id="KW-0698">rRNA processing</keyword>
<evidence type="ECO:0000256" key="4">
    <source>
        <dbReference type="ARBA" id="ARBA00022737"/>
    </source>
</evidence>
<dbReference type="Pfam" id="PF08640">
    <property type="entry name" value="U3_assoc_6"/>
    <property type="match status" value="1"/>
</dbReference>
<evidence type="ECO:0000313" key="8">
    <source>
        <dbReference type="Proteomes" id="UP000815677"/>
    </source>
</evidence>
<dbReference type="InterPro" id="IPR003107">
    <property type="entry name" value="HAT"/>
</dbReference>
<dbReference type="SMART" id="SM00386">
    <property type="entry name" value="HAT"/>
    <property type="match status" value="3"/>
</dbReference>
<dbReference type="InterPro" id="IPR011990">
    <property type="entry name" value="TPR-like_helical_dom_sf"/>
</dbReference>
<protein>
    <recommendedName>
        <fullName evidence="6">U3 small nucleolar RNA-associated protein 6 N-terminal domain-containing protein</fullName>
    </recommendedName>
</protein>
<dbReference type="Proteomes" id="UP000815677">
    <property type="component" value="Unassembled WGS sequence"/>
</dbReference>